<dbReference type="Gene3D" id="2.130.10.10">
    <property type="entry name" value="YVTN repeat-like/Quinoprotein amine dehydrogenase"/>
    <property type="match status" value="2"/>
</dbReference>
<evidence type="ECO:0000256" key="1">
    <source>
        <dbReference type="ARBA" id="ARBA00004496"/>
    </source>
</evidence>
<dbReference type="SUPFAM" id="SSF50978">
    <property type="entry name" value="WD40 repeat-like"/>
    <property type="match status" value="1"/>
</dbReference>
<name>A0ABR2WQR7_9FUNG</name>
<evidence type="ECO:0000256" key="4">
    <source>
        <dbReference type="ARBA" id="ARBA00022737"/>
    </source>
</evidence>
<dbReference type="EMBL" id="JASJQH010000540">
    <property type="protein sequence ID" value="KAK9763873.1"/>
    <property type="molecule type" value="Genomic_DNA"/>
</dbReference>
<dbReference type="InterPro" id="IPR036322">
    <property type="entry name" value="WD40_repeat_dom_sf"/>
</dbReference>
<keyword evidence="4" id="KW-0677">Repeat</keyword>
<dbReference type="InterPro" id="IPR015943">
    <property type="entry name" value="WD40/YVTN_repeat-like_dom_sf"/>
</dbReference>
<feature type="repeat" description="WD" evidence="5">
    <location>
        <begin position="455"/>
        <end position="502"/>
    </location>
</feature>
<accession>A0ABR2WQR7</accession>
<evidence type="ECO:0000256" key="2">
    <source>
        <dbReference type="ARBA" id="ARBA00022490"/>
    </source>
</evidence>
<sequence>MDRRKEELEKKRLKLAELRRAREERQQALLVSQNKDREGVKDRRDIDDLVASLVGDRASQHSPTGLSSPEPIDNISDVGGSVSPTNTAATSPTQTFMPSAGQPRFIPEFTSVETVIWDLPPKERVIYNKEVQTTECSFDKPEVSEEEIRERIQAEREKDEKARMVALEEERTKQQKEAEIASIVRELSDEEKKAIVSSNEFVDFIDQSSKLIERALNEKYDFMIDYTLGHDGDGDESSGNRVKFLCSFYDDKWSKSRSITDVAWSPKYPELLATSYNKNMTSVNEPDGVVLVWNLHLMDRPEFVFHTQSDVMKTMFSPFHPNLIIGGTYSGQIVLWDTRAKSLPVLKTPLSAVGHTHPVYSMTMVGTQNAHNLISASTDGTVCSWQLDMLAQPQETLELLHPSHNKTDEISVTTVGFPDNETTAFWVGTEEGNVYQANRYDRAGSKAGINQFDTYKGHNGVITGLHFHPLVGPIDFSDLFLTCSVDWTIKLWKAKSVTKAPTAPRQISPLYSFEEASDYVYDVKWSPSHPAVFAAVDASGHFDLWNLNSDTEVPTVRTVVGSGRGLNKIEWDKEGRKTAIGSSDGHLYVYDIGDMAVPRPDEWNTFQKTVSEMTASSPQTGDGSKSLVGR</sequence>
<comment type="caution">
    <text evidence="8">The sequence shown here is derived from an EMBL/GenBank/DDBJ whole genome shotgun (WGS) entry which is preliminary data.</text>
</comment>
<feature type="coiled-coil region" evidence="6">
    <location>
        <begin position="157"/>
        <end position="193"/>
    </location>
</feature>
<dbReference type="PROSITE" id="PS50082">
    <property type="entry name" value="WD_REPEATS_2"/>
    <property type="match status" value="1"/>
</dbReference>
<keyword evidence="2" id="KW-0963">Cytoplasm</keyword>
<keyword evidence="9" id="KW-1185">Reference proteome</keyword>
<proteinExistence type="predicted"/>
<evidence type="ECO:0000256" key="5">
    <source>
        <dbReference type="PROSITE-ProRule" id="PRU00221"/>
    </source>
</evidence>
<comment type="subcellular location">
    <subcellularLocation>
        <location evidence="1">Cytoplasm</location>
    </subcellularLocation>
</comment>
<reference evidence="8 9" key="1">
    <citation type="submission" date="2023-04" db="EMBL/GenBank/DDBJ databases">
        <title>Genome of Basidiobolus ranarum AG-B5.</title>
        <authorList>
            <person name="Stajich J.E."/>
            <person name="Carter-House D."/>
            <person name="Gryganskyi A."/>
        </authorList>
    </citation>
    <scope>NUCLEOTIDE SEQUENCE [LARGE SCALE GENOMIC DNA]</scope>
    <source>
        <strain evidence="8 9">AG-B5</strain>
    </source>
</reference>
<dbReference type="PANTHER" id="PTHR12442">
    <property type="entry name" value="DYNEIN INTERMEDIATE CHAIN"/>
    <property type="match status" value="1"/>
</dbReference>
<evidence type="ECO:0000313" key="8">
    <source>
        <dbReference type="EMBL" id="KAK9763873.1"/>
    </source>
</evidence>
<evidence type="ECO:0000256" key="7">
    <source>
        <dbReference type="SAM" id="MobiDB-lite"/>
    </source>
</evidence>
<dbReference type="InterPro" id="IPR001680">
    <property type="entry name" value="WD40_rpt"/>
</dbReference>
<protein>
    <submittedName>
        <fullName evidence="8">Uncharacterized protein</fullName>
    </submittedName>
</protein>
<evidence type="ECO:0000313" key="9">
    <source>
        <dbReference type="Proteomes" id="UP001479436"/>
    </source>
</evidence>
<feature type="coiled-coil region" evidence="6">
    <location>
        <begin position="1"/>
        <end position="28"/>
    </location>
</feature>
<keyword evidence="6" id="KW-0175">Coiled coil</keyword>
<evidence type="ECO:0000256" key="6">
    <source>
        <dbReference type="SAM" id="Coils"/>
    </source>
</evidence>
<gene>
    <name evidence="8" type="ORF">K7432_009094</name>
</gene>
<dbReference type="PANTHER" id="PTHR12442:SF22">
    <property type="entry name" value="CYTOPLASMIC DYNEIN 1 INTERMEDIATE CHAIN-RELATED"/>
    <property type="match status" value="1"/>
</dbReference>
<dbReference type="Pfam" id="PF00400">
    <property type="entry name" value="WD40"/>
    <property type="match status" value="2"/>
</dbReference>
<dbReference type="InterPro" id="IPR050687">
    <property type="entry name" value="Dynein_IC"/>
</dbReference>
<dbReference type="SMART" id="SM00320">
    <property type="entry name" value="WD40"/>
    <property type="match status" value="6"/>
</dbReference>
<dbReference type="Proteomes" id="UP001479436">
    <property type="component" value="Unassembled WGS sequence"/>
</dbReference>
<evidence type="ECO:0000256" key="3">
    <source>
        <dbReference type="ARBA" id="ARBA00022574"/>
    </source>
</evidence>
<keyword evidence="3 5" id="KW-0853">WD repeat</keyword>
<organism evidence="8 9">
    <name type="scientific">Basidiobolus ranarum</name>
    <dbReference type="NCBI Taxonomy" id="34480"/>
    <lineage>
        <taxon>Eukaryota</taxon>
        <taxon>Fungi</taxon>
        <taxon>Fungi incertae sedis</taxon>
        <taxon>Zoopagomycota</taxon>
        <taxon>Entomophthoromycotina</taxon>
        <taxon>Basidiobolomycetes</taxon>
        <taxon>Basidiobolales</taxon>
        <taxon>Basidiobolaceae</taxon>
        <taxon>Basidiobolus</taxon>
    </lineage>
</organism>
<dbReference type="CDD" id="cd22249">
    <property type="entry name" value="UDM1_RNF168_RNF169-like"/>
    <property type="match status" value="1"/>
</dbReference>
<feature type="region of interest" description="Disordered" evidence="7">
    <location>
        <begin position="53"/>
        <end position="72"/>
    </location>
</feature>